<dbReference type="AlphaFoldDB" id="A0A9W9XAS5"/>
<dbReference type="Gene3D" id="1.10.357.140">
    <property type="entry name" value="UbiA prenyltransferase"/>
    <property type="match status" value="1"/>
</dbReference>
<comment type="subcellular location">
    <subcellularLocation>
        <location evidence="2">Membrane</location>
        <topology evidence="2">Multi-pass membrane protein</topology>
    </subcellularLocation>
</comment>
<evidence type="ECO:0000313" key="11">
    <source>
        <dbReference type="Proteomes" id="UP001147760"/>
    </source>
</evidence>
<feature type="transmembrane region" description="Helical" evidence="9">
    <location>
        <begin position="244"/>
        <end position="263"/>
    </location>
</feature>
<evidence type="ECO:0000313" key="10">
    <source>
        <dbReference type="EMBL" id="KAJ5487176.1"/>
    </source>
</evidence>
<comment type="pathway">
    <text evidence="3">Secondary metabolite biosynthesis; terpenoid biosynthesis.</text>
</comment>
<comment type="similarity">
    <text evidence="4">Belongs to the UbiA prenyltransferase family.</text>
</comment>
<gene>
    <name evidence="10" type="ORF">N7530_001476</name>
</gene>
<keyword evidence="5" id="KW-0808">Transferase</keyword>
<evidence type="ECO:0000256" key="1">
    <source>
        <dbReference type="ARBA" id="ARBA00001946"/>
    </source>
</evidence>
<dbReference type="GO" id="GO:0006744">
    <property type="term" value="P:ubiquinone biosynthetic process"/>
    <property type="evidence" value="ECO:0007669"/>
    <property type="project" value="TreeGrafter"/>
</dbReference>
<name>A0A9W9XAS5_9EURO</name>
<dbReference type="FunFam" id="1.20.120.1780:FF:000001">
    <property type="entry name" value="4-hydroxybenzoate octaprenyltransferase"/>
    <property type="match status" value="1"/>
</dbReference>
<dbReference type="InterPro" id="IPR000537">
    <property type="entry name" value="UbiA_prenyltransferase"/>
</dbReference>
<evidence type="ECO:0000256" key="8">
    <source>
        <dbReference type="ARBA" id="ARBA00023136"/>
    </source>
</evidence>
<feature type="transmembrane region" description="Helical" evidence="9">
    <location>
        <begin position="169"/>
        <end position="188"/>
    </location>
</feature>
<feature type="transmembrane region" description="Helical" evidence="9">
    <location>
        <begin position="114"/>
        <end position="138"/>
    </location>
</feature>
<dbReference type="PROSITE" id="PS00943">
    <property type="entry name" value="UBIA"/>
    <property type="match status" value="1"/>
</dbReference>
<dbReference type="PANTHER" id="PTHR11048:SF28">
    <property type="entry name" value="4-HYDROXYBENZOATE POLYPRENYLTRANSFERASE, MITOCHONDRIAL"/>
    <property type="match status" value="1"/>
</dbReference>
<evidence type="ECO:0000256" key="7">
    <source>
        <dbReference type="ARBA" id="ARBA00022989"/>
    </source>
</evidence>
<dbReference type="GO" id="GO:0008412">
    <property type="term" value="F:4-hydroxybenzoate polyprenyltransferase activity"/>
    <property type="evidence" value="ECO:0007669"/>
    <property type="project" value="TreeGrafter"/>
</dbReference>
<dbReference type="Proteomes" id="UP001147760">
    <property type="component" value="Unassembled WGS sequence"/>
</dbReference>
<feature type="transmembrane region" description="Helical" evidence="9">
    <location>
        <begin position="73"/>
        <end position="94"/>
    </location>
</feature>
<reference evidence="10" key="1">
    <citation type="submission" date="2022-12" db="EMBL/GenBank/DDBJ databases">
        <authorList>
            <person name="Petersen C."/>
        </authorList>
    </citation>
    <scope>NUCLEOTIDE SEQUENCE</scope>
    <source>
        <strain evidence="10">IBT 17660</strain>
    </source>
</reference>
<protein>
    <submittedName>
        <fullName evidence="10">4-hydroxybenzoate polyprenyltransferasemitochondrial</fullName>
    </submittedName>
</protein>
<proteinExistence type="inferred from homology"/>
<dbReference type="InterPro" id="IPR039653">
    <property type="entry name" value="Prenyltransferase"/>
</dbReference>
<comment type="cofactor">
    <cofactor evidence="1">
        <name>Mg(2+)</name>
        <dbReference type="ChEBI" id="CHEBI:18420"/>
    </cofactor>
</comment>
<dbReference type="InterPro" id="IPR044878">
    <property type="entry name" value="UbiA_sf"/>
</dbReference>
<evidence type="ECO:0000256" key="5">
    <source>
        <dbReference type="ARBA" id="ARBA00022679"/>
    </source>
</evidence>
<dbReference type="Gene3D" id="1.20.120.1780">
    <property type="entry name" value="UbiA prenyltransferase"/>
    <property type="match status" value="1"/>
</dbReference>
<organism evidence="10 11">
    <name type="scientific">Penicillium desertorum</name>
    <dbReference type="NCBI Taxonomy" id="1303715"/>
    <lineage>
        <taxon>Eukaryota</taxon>
        <taxon>Fungi</taxon>
        <taxon>Dikarya</taxon>
        <taxon>Ascomycota</taxon>
        <taxon>Pezizomycotina</taxon>
        <taxon>Eurotiomycetes</taxon>
        <taxon>Eurotiomycetidae</taxon>
        <taxon>Eurotiales</taxon>
        <taxon>Aspergillaceae</taxon>
        <taxon>Penicillium</taxon>
    </lineage>
</organism>
<comment type="caution">
    <text evidence="10">The sequence shown here is derived from an EMBL/GenBank/DDBJ whole genome shotgun (WGS) entry which is preliminary data.</text>
</comment>
<evidence type="ECO:0000256" key="9">
    <source>
        <dbReference type="SAM" id="Phobius"/>
    </source>
</evidence>
<feature type="transmembrane region" description="Helical" evidence="9">
    <location>
        <begin position="204"/>
        <end position="224"/>
    </location>
</feature>
<keyword evidence="6 9" id="KW-0812">Transmembrane</keyword>
<keyword evidence="11" id="KW-1185">Reference proteome</keyword>
<evidence type="ECO:0000256" key="6">
    <source>
        <dbReference type="ARBA" id="ARBA00022692"/>
    </source>
</evidence>
<feature type="transmembrane region" description="Helical" evidence="9">
    <location>
        <begin position="302"/>
        <end position="324"/>
    </location>
</feature>
<evidence type="ECO:0000256" key="2">
    <source>
        <dbReference type="ARBA" id="ARBA00004141"/>
    </source>
</evidence>
<dbReference type="CDD" id="cd13959">
    <property type="entry name" value="PT_UbiA_COQ2"/>
    <property type="match status" value="1"/>
</dbReference>
<reference evidence="10" key="2">
    <citation type="journal article" date="2023" name="IMA Fungus">
        <title>Comparative genomic study of the Penicillium genus elucidates a diverse pangenome and 15 lateral gene transfer events.</title>
        <authorList>
            <person name="Petersen C."/>
            <person name="Sorensen T."/>
            <person name="Nielsen M.R."/>
            <person name="Sondergaard T.E."/>
            <person name="Sorensen J.L."/>
            <person name="Fitzpatrick D.A."/>
            <person name="Frisvad J.C."/>
            <person name="Nielsen K.L."/>
        </authorList>
    </citation>
    <scope>NUCLEOTIDE SEQUENCE</scope>
    <source>
        <strain evidence="10">IBT 17660</strain>
    </source>
</reference>
<dbReference type="PANTHER" id="PTHR11048">
    <property type="entry name" value="PRENYLTRANSFERASES"/>
    <property type="match status" value="1"/>
</dbReference>
<dbReference type="EMBL" id="JAPWDO010000001">
    <property type="protein sequence ID" value="KAJ5487176.1"/>
    <property type="molecule type" value="Genomic_DNA"/>
</dbReference>
<evidence type="ECO:0000256" key="3">
    <source>
        <dbReference type="ARBA" id="ARBA00004721"/>
    </source>
</evidence>
<feature type="transmembrane region" description="Helical" evidence="9">
    <location>
        <begin position="145"/>
        <end position="163"/>
    </location>
</feature>
<feature type="transmembrane region" description="Helical" evidence="9">
    <location>
        <begin position="270"/>
        <end position="290"/>
    </location>
</feature>
<dbReference type="GO" id="GO:0005743">
    <property type="term" value="C:mitochondrial inner membrane"/>
    <property type="evidence" value="ECO:0007669"/>
    <property type="project" value="TreeGrafter"/>
</dbReference>
<accession>A0A9W9XAS5</accession>
<keyword evidence="7 9" id="KW-1133">Transmembrane helix</keyword>
<dbReference type="InterPro" id="IPR030470">
    <property type="entry name" value="UbiA_prenylTrfase_CS"/>
</dbReference>
<feature type="transmembrane region" description="Helical" evidence="9">
    <location>
        <begin position="46"/>
        <end position="66"/>
    </location>
</feature>
<sequence>MATSKAALCSEKHTGGYDEARHPVDHERNASWLLPYIQLSRLNPPISWFLVFLPEIFGVLHAAAALRSPGRDVLRVAAVILFHSFFVSNAGVAWNDLVDADIDAKVERTKSRPIARGAISRTAAFVFVCSQVAFAGICLMPVPRAAVVAMGPIVVSTGYYPFAKRHMPAPQLVIAFCMSWAVMFGRLAMGRDDDGGHWMNDKPVVYLMAATAVWTVLCDTVYAHQDLADDCKVGVRGLAVLVQGYAKCFLWLLLVAMVTLLYYSGAHDGVAYHVFSVGGCAVYTATMLALVDLKDPASCGKWAGSSFGFIGFLIASGLLAQYLAT</sequence>
<keyword evidence="8 9" id="KW-0472">Membrane</keyword>
<evidence type="ECO:0000256" key="4">
    <source>
        <dbReference type="ARBA" id="ARBA00005985"/>
    </source>
</evidence>
<dbReference type="OrthoDB" id="18170at2759"/>
<dbReference type="Pfam" id="PF01040">
    <property type="entry name" value="UbiA"/>
    <property type="match status" value="1"/>
</dbReference>